<dbReference type="GO" id="GO:0016787">
    <property type="term" value="F:hydrolase activity"/>
    <property type="evidence" value="ECO:0007669"/>
    <property type="project" value="UniProtKB-KW"/>
</dbReference>
<dbReference type="PANTHER" id="PTHR43344">
    <property type="entry name" value="PHOSPHOSERINE PHOSPHATASE"/>
    <property type="match status" value="1"/>
</dbReference>
<dbReference type="InterPro" id="IPR036412">
    <property type="entry name" value="HAD-like_sf"/>
</dbReference>
<dbReference type="PANTHER" id="PTHR43344:SF13">
    <property type="entry name" value="PHOSPHATASE RV3661-RELATED"/>
    <property type="match status" value="1"/>
</dbReference>
<keyword evidence="3" id="KW-0460">Magnesium</keyword>
<organism evidence="4 5">
    <name type="scientific">Leptonema illini</name>
    <dbReference type="NCBI Taxonomy" id="183"/>
    <lineage>
        <taxon>Bacteria</taxon>
        <taxon>Pseudomonadati</taxon>
        <taxon>Spirochaetota</taxon>
        <taxon>Spirochaetia</taxon>
        <taxon>Leptospirales</taxon>
        <taxon>Leptospiraceae</taxon>
        <taxon>Leptonema</taxon>
    </lineage>
</organism>
<evidence type="ECO:0000313" key="4">
    <source>
        <dbReference type="EMBL" id="KAB2930485.1"/>
    </source>
</evidence>
<dbReference type="Pfam" id="PF12710">
    <property type="entry name" value="HAD"/>
    <property type="match status" value="1"/>
</dbReference>
<dbReference type="SUPFAM" id="SSF56784">
    <property type="entry name" value="HAD-like"/>
    <property type="match status" value="1"/>
</dbReference>
<reference evidence="4 5" key="1">
    <citation type="submission" date="2019-10" db="EMBL/GenBank/DDBJ databases">
        <title>Extracellular Electron Transfer in a Candidatus Methanoperedens spp. Enrichment Culture.</title>
        <authorList>
            <person name="Berger S."/>
            <person name="Rangel Shaw D."/>
            <person name="Berben T."/>
            <person name="In 'T Zandt M."/>
            <person name="Frank J."/>
            <person name="Reimann J."/>
            <person name="Jetten M.S.M."/>
            <person name="Welte C.U."/>
        </authorList>
    </citation>
    <scope>NUCLEOTIDE SEQUENCE [LARGE SCALE GENOMIC DNA]</scope>
    <source>
        <strain evidence="4">SB12</strain>
    </source>
</reference>
<dbReference type="InterPro" id="IPR023214">
    <property type="entry name" value="HAD_sf"/>
</dbReference>
<proteinExistence type="predicted"/>
<dbReference type="GO" id="GO:0046872">
    <property type="term" value="F:metal ion binding"/>
    <property type="evidence" value="ECO:0007669"/>
    <property type="project" value="UniProtKB-KW"/>
</dbReference>
<dbReference type="Proteomes" id="UP000460298">
    <property type="component" value="Unassembled WGS sequence"/>
</dbReference>
<protein>
    <submittedName>
        <fullName evidence="4">Haloacid dehalogenase-like hydrolase</fullName>
    </submittedName>
</protein>
<accession>A0A833LW99</accession>
<evidence type="ECO:0000313" key="5">
    <source>
        <dbReference type="Proteomes" id="UP000460298"/>
    </source>
</evidence>
<sequence>MNPSHWSAKAFSELTSLLEGPPGLAAFDFDYTLIQGDQGEALMNEIVLGGHVRADEPWFWEHWPTSTHRHRDWLRAAYERFRYFDDPLLLVEWMDGMIDVYEAIRNEHGTEAAYRWSSIFFAGFHEEEMGALSRKVFDHQLTASSSVGLPSGRELPVGIRIRPAMQELVHAMLDRKWTVYIVTASPRIPIAVLSHRWNLPAEHVIGMELRRMDDGRFGPHIVEPYPCAEGKVQALRRITEEPLLFAAGDSMMDLPLLEEAQSAMVLDRGSVTLRTKAHEKGWIVEALPVID</sequence>
<dbReference type="Gene3D" id="3.40.50.1000">
    <property type="entry name" value="HAD superfamily/HAD-like"/>
    <property type="match status" value="1"/>
</dbReference>
<gene>
    <name evidence="4" type="ORF">F9K24_16650</name>
</gene>
<dbReference type="AlphaFoldDB" id="A0A833LW99"/>
<keyword evidence="2 4" id="KW-0378">Hydrolase</keyword>
<dbReference type="InterPro" id="IPR050582">
    <property type="entry name" value="HAD-like_SerB"/>
</dbReference>
<name>A0A833LW99_9LEPT</name>
<comment type="caution">
    <text evidence="4">The sequence shown here is derived from an EMBL/GenBank/DDBJ whole genome shotgun (WGS) entry which is preliminary data.</text>
</comment>
<keyword evidence="1" id="KW-0479">Metal-binding</keyword>
<dbReference type="EMBL" id="WBUI01000020">
    <property type="protein sequence ID" value="KAB2930485.1"/>
    <property type="molecule type" value="Genomic_DNA"/>
</dbReference>
<evidence type="ECO:0000256" key="3">
    <source>
        <dbReference type="ARBA" id="ARBA00022842"/>
    </source>
</evidence>
<evidence type="ECO:0000256" key="1">
    <source>
        <dbReference type="ARBA" id="ARBA00022723"/>
    </source>
</evidence>
<evidence type="ECO:0000256" key="2">
    <source>
        <dbReference type="ARBA" id="ARBA00022801"/>
    </source>
</evidence>